<keyword evidence="2" id="KW-0808">Transferase</keyword>
<gene>
    <name evidence="2" type="ORF">EXE58_08070</name>
</gene>
<name>A0A4P7IFN6_9ACTN</name>
<dbReference type="InterPro" id="IPR000182">
    <property type="entry name" value="GNAT_dom"/>
</dbReference>
<evidence type="ECO:0000259" key="1">
    <source>
        <dbReference type="PROSITE" id="PS51186"/>
    </source>
</evidence>
<dbReference type="Pfam" id="PF00583">
    <property type="entry name" value="Acetyltransf_1"/>
    <property type="match status" value="1"/>
</dbReference>
<protein>
    <submittedName>
        <fullName evidence="2">GNAT family N-acetyltransferase</fullName>
    </submittedName>
</protein>
<feature type="domain" description="N-acetyltransferase" evidence="1">
    <location>
        <begin position="23"/>
        <end position="175"/>
    </location>
</feature>
<sequence length="218" mass="23602">MSRKTVRLTVDHLQEMAEPQRSCVYWQLTPVDAGRLDAEERAVEKERWVSAVLREWGSCGRVAMADGRQLGHAIYAPASWLPGAASLPTSPSTPDAVVLASVYVEPFARGGGIGRLLVQGVAADLVERGFTAVETYGDTRGRTSGCVLPSDFWGSVGFKTQRAHATTPRMRMELRSAISWKDEVELALEKVWGVVRPAKQKAARPIGGSVRTASKPGG</sequence>
<evidence type="ECO:0000313" key="2">
    <source>
        <dbReference type="EMBL" id="QBX55413.1"/>
    </source>
</evidence>
<dbReference type="InterPro" id="IPR016181">
    <property type="entry name" value="Acyl_CoA_acyltransferase"/>
</dbReference>
<dbReference type="RefSeq" id="WP_135267405.1">
    <property type="nucleotide sequence ID" value="NZ_CP038436.1"/>
</dbReference>
<accession>A0A4P7IFN6</accession>
<evidence type="ECO:0000313" key="3">
    <source>
        <dbReference type="Proteomes" id="UP000294853"/>
    </source>
</evidence>
<dbReference type="Gene3D" id="3.40.630.30">
    <property type="match status" value="1"/>
</dbReference>
<keyword evidence="3" id="KW-1185">Reference proteome</keyword>
<dbReference type="CDD" id="cd04301">
    <property type="entry name" value="NAT_SF"/>
    <property type="match status" value="1"/>
</dbReference>
<dbReference type="KEGG" id="nsn:EXE58_08070"/>
<dbReference type="SUPFAM" id="SSF55729">
    <property type="entry name" value="Acyl-CoA N-acyltransferases (Nat)"/>
    <property type="match status" value="1"/>
</dbReference>
<dbReference type="EMBL" id="CP038436">
    <property type="protein sequence ID" value="QBX55413.1"/>
    <property type="molecule type" value="Genomic_DNA"/>
</dbReference>
<dbReference type="AlphaFoldDB" id="A0A4P7IFN6"/>
<dbReference type="GO" id="GO:0016747">
    <property type="term" value="F:acyltransferase activity, transferring groups other than amino-acyl groups"/>
    <property type="evidence" value="ECO:0007669"/>
    <property type="project" value="InterPro"/>
</dbReference>
<dbReference type="Proteomes" id="UP000294853">
    <property type="component" value="Chromosome"/>
</dbReference>
<reference evidence="2 3" key="1">
    <citation type="submission" date="2019-03" db="EMBL/GenBank/DDBJ databases">
        <title>Three New Species of Nocardioides, Nocardioides euryhalodurans sp. nov., Nocardioides seonyuensis sp. nov. and Nocardioides eburneoflavus sp. nov. Iolated from Soil.</title>
        <authorList>
            <person name="Roh S.G."/>
            <person name="Lee C."/>
            <person name="Kim M.-K."/>
            <person name="Kim S.B."/>
        </authorList>
    </citation>
    <scope>NUCLEOTIDE SEQUENCE [LARGE SCALE GENOMIC DNA]</scope>
    <source>
        <strain evidence="2 3">MMS17-SY207-3</strain>
    </source>
</reference>
<dbReference type="PROSITE" id="PS51186">
    <property type="entry name" value="GNAT"/>
    <property type="match status" value="1"/>
</dbReference>
<dbReference type="OrthoDB" id="5242876at2"/>
<proteinExistence type="predicted"/>
<organism evidence="2 3">
    <name type="scientific">Nocardioides seonyuensis</name>
    <dbReference type="NCBI Taxonomy" id="2518371"/>
    <lineage>
        <taxon>Bacteria</taxon>
        <taxon>Bacillati</taxon>
        <taxon>Actinomycetota</taxon>
        <taxon>Actinomycetes</taxon>
        <taxon>Propionibacteriales</taxon>
        <taxon>Nocardioidaceae</taxon>
        <taxon>Nocardioides</taxon>
    </lineage>
</organism>